<proteinExistence type="predicted"/>
<accession>A0A1F8F3X3</accession>
<organism evidence="1 2">
    <name type="scientific">Candidatus Yanofskybacteria bacterium RIFCSPHIGHO2_01_FULL_45_42</name>
    <dbReference type="NCBI Taxonomy" id="1802671"/>
    <lineage>
        <taxon>Bacteria</taxon>
        <taxon>Candidatus Yanofskyibacteriota</taxon>
    </lineage>
</organism>
<evidence type="ECO:0000313" key="2">
    <source>
        <dbReference type="Proteomes" id="UP000178023"/>
    </source>
</evidence>
<name>A0A1F8F3X3_9BACT</name>
<sequence>MLKKYWFLVAIAVVMTFLFLRGGGYEGGGPLSSVSPTATPAKAKYKAPGVTKYPTPLPSVSGYSEAVKQYEGRRIQFDQYCQANPVSSTYKNGTTIMLDNRSGDPRIVQVDGKSYNLAGYGYKLVSLSSTTLPQTYTLNCGSAVNVGKILLQK</sequence>
<dbReference type="AlphaFoldDB" id="A0A1F8F3X3"/>
<protein>
    <submittedName>
        <fullName evidence="1">Uncharacterized protein</fullName>
    </submittedName>
</protein>
<dbReference type="EMBL" id="MGJL01000017">
    <property type="protein sequence ID" value="OGN07844.1"/>
    <property type="molecule type" value="Genomic_DNA"/>
</dbReference>
<comment type="caution">
    <text evidence="1">The sequence shown here is derived from an EMBL/GenBank/DDBJ whole genome shotgun (WGS) entry which is preliminary data.</text>
</comment>
<dbReference type="Proteomes" id="UP000178023">
    <property type="component" value="Unassembled WGS sequence"/>
</dbReference>
<evidence type="ECO:0000313" key="1">
    <source>
        <dbReference type="EMBL" id="OGN07844.1"/>
    </source>
</evidence>
<reference evidence="1 2" key="1">
    <citation type="journal article" date="2016" name="Nat. Commun.">
        <title>Thousands of microbial genomes shed light on interconnected biogeochemical processes in an aquifer system.</title>
        <authorList>
            <person name="Anantharaman K."/>
            <person name="Brown C.T."/>
            <person name="Hug L.A."/>
            <person name="Sharon I."/>
            <person name="Castelle C.J."/>
            <person name="Probst A.J."/>
            <person name="Thomas B.C."/>
            <person name="Singh A."/>
            <person name="Wilkins M.J."/>
            <person name="Karaoz U."/>
            <person name="Brodie E.L."/>
            <person name="Williams K.H."/>
            <person name="Hubbard S.S."/>
            <person name="Banfield J.F."/>
        </authorList>
    </citation>
    <scope>NUCLEOTIDE SEQUENCE [LARGE SCALE GENOMIC DNA]</scope>
</reference>
<gene>
    <name evidence="1" type="ORF">A2750_00110</name>
</gene>